<reference evidence="2" key="1">
    <citation type="journal article" date="2023" name="Nat. Plants">
        <title>Single-cell RNA sequencing provides a high-resolution roadmap for understanding the multicellular compartmentation of specialized metabolism.</title>
        <authorList>
            <person name="Sun S."/>
            <person name="Shen X."/>
            <person name="Li Y."/>
            <person name="Li Y."/>
            <person name="Wang S."/>
            <person name="Li R."/>
            <person name="Zhang H."/>
            <person name="Shen G."/>
            <person name="Guo B."/>
            <person name="Wei J."/>
            <person name="Xu J."/>
            <person name="St-Pierre B."/>
            <person name="Chen S."/>
            <person name="Sun C."/>
        </authorList>
    </citation>
    <scope>NUCLEOTIDE SEQUENCE [LARGE SCALE GENOMIC DNA]</scope>
</reference>
<gene>
    <name evidence="1" type="ORF">M9H77_03475</name>
</gene>
<sequence>MNFAMKPVTSHKWNHCHQPLVASLHHHRPFFSRPISLVSFRSQPPSSYAFTPIMASCSNSSGSKNVKPNLFDKYEKPHLPQILTAVVESFLRTTIVGTTAVAALFFCRVNLFTVKPVIAAPNVSTVETTPKDNDLEKEKSLEEHLLHHPNDVEALRNLMEIRVKNQKPQEAISILEKLIELEPNETEWPLMKSHLHIYAGEIELAKKGFNEIISKDPLQVGAYHGLVMAASQDEISEELKGIESRIQEAMKLCKKQKKINDLRDFKLLIAQIRVMEGNYNDALKVYEELVKEEPRDFRPYLCQGIIYTLLRKKDEAEKNFEKYRRLVPKNHPYGKYFEDNMFAAKVFGQKVENERAGSTI</sequence>
<accession>A0ACC0CBJ0</accession>
<name>A0ACC0CBJ0_CATRO</name>
<evidence type="ECO:0000313" key="2">
    <source>
        <dbReference type="Proteomes" id="UP001060085"/>
    </source>
</evidence>
<organism evidence="1 2">
    <name type="scientific">Catharanthus roseus</name>
    <name type="common">Madagascar periwinkle</name>
    <name type="synonym">Vinca rosea</name>
    <dbReference type="NCBI Taxonomy" id="4058"/>
    <lineage>
        <taxon>Eukaryota</taxon>
        <taxon>Viridiplantae</taxon>
        <taxon>Streptophyta</taxon>
        <taxon>Embryophyta</taxon>
        <taxon>Tracheophyta</taxon>
        <taxon>Spermatophyta</taxon>
        <taxon>Magnoliopsida</taxon>
        <taxon>eudicotyledons</taxon>
        <taxon>Gunneridae</taxon>
        <taxon>Pentapetalae</taxon>
        <taxon>asterids</taxon>
        <taxon>lamiids</taxon>
        <taxon>Gentianales</taxon>
        <taxon>Apocynaceae</taxon>
        <taxon>Rauvolfioideae</taxon>
        <taxon>Vinceae</taxon>
        <taxon>Catharanthinae</taxon>
        <taxon>Catharanthus</taxon>
    </lineage>
</organism>
<proteinExistence type="predicted"/>
<protein>
    <submittedName>
        <fullName evidence="1">Uncharacterized protein</fullName>
    </submittedName>
</protein>
<dbReference type="Proteomes" id="UP001060085">
    <property type="component" value="Linkage Group LG01"/>
</dbReference>
<keyword evidence="2" id="KW-1185">Reference proteome</keyword>
<dbReference type="EMBL" id="CM044701">
    <property type="protein sequence ID" value="KAI5682247.1"/>
    <property type="molecule type" value="Genomic_DNA"/>
</dbReference>
<evidence type="ECO:0000313" key="1">
    <source>
        <dbReference type="EMBL" id="KAI5682247.1"/>
    </source>
</evidence>
<comment type="caution">
    <text evidence="1">The sequence shown here is derived from an EMBL/GenBank/DDBJ whole genome shotgun (WGS) entry which is preliminary data.</text>
</comment>